<evidence type="ECO:0000313" key="3">
    <source>
        <dbReference type="Proteomes" id="UP000800035"/>
    </source>
</evidence>
<feature type="region of interest" description="Disordered" evidence="1">
    <location>
        <begin position="1"/>
        <end position="43"/>
    </location>
</feature>
<feature type="compositionally biased region" description="Polar residues" evidence="1">
    <location>
        <begin position="1"/>
        <end position="26"/>
    </location>
</feature>
<evidence type="ECO:0000313" key="2">
    <source>
        <dbReference type="EMBL" id="KAF1957670.1"/>
    </source>
</evidence>
<protein>
    <submittedName>
        <fullName evidence="2">Uncharacterized protein</fullName>
    </submittedName>
</protein>
<organism evidence="2 3">
    <name type="scientific">Byssothecium circinans</name>
    <dbReference type="NCBI Taxonomy" id="147558"/>
    <lineage>
        <taxon>Eukaryota</taxon>
        <taxon>Fungi</taxon>
        <taxon>Dikarya</taxon>
        <taxon>Ascomycota</taxon>
        <taxon>Pezizomycotina</taxon>
        <taxon>Dothideomycetes</taxon>
        <taxon>Pleosporomycetidae</taxon>
        <taxon>Pleosporales</taxon>
        <taxon>Massarineae</taxon>
        <taxon>Massarinaceae</taxon>
        <taxon>Byssothecium</taxon>
    </lineage>
</organism>
<accession>A0A6A5U042</accession>
<feature type="region of interest" description="Disordered" evidence="1">
    <location>
        <begin position="589"/>
        <end position="745"/>
    </location>
</feature>
<name>A0A6A5U042_9PLEO</name>
<keyword evidence="3" id="KW-1185">Reference proteome</keyword>
<dbReference type="EMBL" id="ML976989">
    <property type="protein sequence ID" value="KAF1957670.1"/>
    <property type="molecule type" value="Genomic_DNA"/>
</dbReference>
<evidence type="ECO:0000256" key="1">
    <source>
        <dbReference type="SAM" id="MobiDB-lite"/>
    </source>
</evidence>
<proteinExistence type="predicted"/>
<dbReference type="OrthoDB" id="3794025at2759"/>
<dbReference type="Proteomes" id="UP000800035">
    <property type="component" value="Unassembled WGS sequence"/>
</dbReference>
<sequence>MDSLSPTLSPKSTAWVSSQDTNQLPESRSPRPTTTPPTLASPFRTPLLSAIDSMSAVSFESGEIVESSPEVAPRSPLVAEVEVKSLPQDTASSQEAPIHNAAVYTPRSETACNNDYARTIDDAFSAFEIAGSKTDVDSTNTEENITPPADQRGDKNKDMERNLDIASHTEKSGSVVEEHLGTEVHRSVSAQGSDSGATIAHKQGKEANEALPIPQYVGTSPFHKPQFLYSPMGGRSRRNDVMPEDMNPVARGWPAQQPRPGSGGLGNSMHANANCGFRGNGYSGPTRQELLAELATVQKSQESMRRDIQAEVEKTTEGALHAMLGQLLHKQSTVIRRTADLQAKDIDLTLREERCKQLEEFLATGQTHFWLQADGKQMSVANAELLRVQGENDARRQLQTQWLNLEVREKLLKVQQNQQEFRERQYQARIRPSLEGMLRASLEPEIEERVSQVAYDEGFAAGKEAAYAAARAESHQALQDAAFFEGYKACRKAMENLQLFRAEKSSVDSVEVESLVNSSQSEGLFDHSKQIVEPVAVNRVKGATVKEVTVPVDNGVENMAADGMNHVEEAHKVEPEHEAKQQERDTPIPDLLLFPDHDAPFSPSSPHPPSSKTSSSPNEKNSKAPLPRRTLFQELNKEPARHNGHVVLANGAATARNRDMTDGRTNKEPEAVRNNGHAVLANSTATARNQDMSYGRTLLSYADSDDERRDSRRSDDSGEERVFPRRRPDDVVHAQDRSVDISQWY</sequence>
<feature type="compositionally biased region" description="Polar residues" evidence="1">
    <location>
        <begin position="681"/>
        <end position="692"/>
    </location>
</feature>
<reference evidence="2" key="1">
    <citation type="journal article" date="2020" name="Stud. Mycol.">
        <title>101 Dothideomycetes genomes: a test case for predicting lifestyles and emergence of pathogens.</title>
        <authorList>
            <person name="Haridas S."/>
            <person name="Albert R."/>
            <person name="Binder M."/>
            <person name="Bloem J."/>
            <person name="Labutti K."/>
            <person name="Salamov A."/>
            <person name="Andreopoulos B."/>
            <person name="Baker S."/>
            <person name="Barry K."/>
            <person name="Bills G."/>
            <person name="Bluhm B."/>
            <person name="Cannon C."/>
            <person name="Castanera R."/>
            <person name="Culley D."/>
            <person name="Daum C."/>
            <person name="Ezra D."/>
            <person name="Gonzalez J."/>
            <person name="Henrissat B."/>
            <person name="Kuo A."/>
            <person name="Liang C."/>
            <person name="Lipzen A."/>
            <person name="Lutzoni F."/>
            <person name="Magnuson J."/>
            <person name="Mondo S."/>
            <person name="Nolan M."/>
            <person name="Ohm R."/>
            <person name="Pangilinan J."/>
            <person name="Park H.-J."/>
            <person name="Ramirez L."/>
            <person name="Alfaro M."/>
            <person name="Sun H."/>
            <person name="Tritt A."/>
            <person name="Yoshinaga Y."/>
            <person name="Zwiers L.-H."/>
            <person name="Turgeon B."/>
            <person name="Goodwin S."/>
            <person name="Spatafora J."/>
            <person name="Crous P."/>
            <person name="Grigoriev I."/>
        </authorList>
    </citation>
    <scope>NUCLEOTIDE SEQUENCE</scope>
    <source>
        <strain evidence="2">CBS 675.92</strain>
    </source>
</reference>
<gene>
    <name evidence="2" type="ORF">CC80DRAFT_48845</name>
</gene>
<feature type="compositionally biased region" description="Basic and acidic residues" evidence="1">
    <location>
        <begin position="656"/>
        <end position="671"/>
    </location>
</feature>
<feature type="region of interest" description="Disordered" evidence="1">
    <location>
        <begin position="134"/>
        <end position="156"/>
    </location>
</feature>
<dbReference type="AlphaFoldDB" id="A0A6A5U042"/>
<feature type="compositionally biased region" description="Basic and acidic residues" evidence="1">
    <location>
        <begin position="706"/>
        <end position="739"/>
    </location>
</feature>